<proteinExistence type="predicted"/>
<feature type="domain" description="Transposable element P transposase-like RNase H" evidence="3">
    <location>
        <begin position="164"/>
        <end position="222"/>
    </location>
</feature>
<dbReference type="Pfam" id="PF21787">
    <property type="entry name" value="TNP-like_RNaseH_N"/>
    <property type="match status" value="1"/>
</dbReference>
<dbReference type="VEuPathDB" id="VectorBase:LOC119169924"/>
<organism evidence="4 5">
    <name type="scientific">Rhipicephalus microplus</name>
    <name type="common">Cattle tick</name>
    <name type="synonym">Boophilus microplus</name>
    <dbReference type="NCBI Taxonomy" id="6941"/>
    <lineage>
        <taxon>Eukaryota</taxon>
        <taxon>Metazoa</taxon>
        <taxon>Ecdysozoa</taxon>
        <taxon>Arthropoda</taxon>
        <taxon>Chelicerata</taxon>
        <taxon>Arachnida</taxon>
        <taxon>Acari</taxon>
        <taxon>Parasitiformes</taxon>
        <taxon>Ixodida</taxon>
        <taxon>Ixodoidea</taxon>
        <taxon>Ixodidae</taxon>
        <taxon>Rhipicephalinae</taxon>
        <taxon>Rhipicephalus</taxon>
        <taxon>Boophilus</taxon>
    </lineage>
</organism>
<evidence type="ECO:0000256" key="1">
    <source>
        <dbReference type="SAM" id="Coils"/>
    </source>
</evidence>
<evidence type="ECO:0000313" key="4">
    <source>
        <dbReference type="EMBL" id="KAH7958055.1"/>
    </source>
</evidence>
<protein>
    <recommendedName>
        <fullName evidence="3">Transposable element P transposase-like RNase H domain-containing protein</fullName>
    </recommendedName>
</protein>
<reference evidence="4" key="1">
    <citation type="journal article" date="2020" name="Cell">
        <title>Large-Scale Comparative Analyses of Tick Genomes Elucidate Their Genetic Diversity and Vector Capacities.</title>
        <authorList>
            <consortium name="Tick Genome and Microbiome Consortium (TIGMIC)"/>
            <person name="Jia N."/>
            <person name="Wang J."/>
            <person name="Shi W."/>
            <person name="Du L."/>
            <person name="Sun Y."/>
            <person name="Zhan W."/>
            <person name="Jiang J.F."/>
            <person name="Wang Q."/>
            <person name="Zhang B."/>
            <person name="Ji P."/>
            <person name="Bell-Sakyi L."/>
            <person name="Cui X.M."/>
            <person name="Yuan T.T."/>
            <person name="Jiang B.G."/>
            <person name="Yang W.F."/>
            <person name="Lam T.T."/>
            <person name="Chang Q.C."/>
            <person name="Ding S.J."/>
            <person name="Wang X.J."/>
            <person name="Zhu J.G."/>
            <person name="Ruan X.D."/>
            <person name="Zhao L."/>
            <person name="Wei J.T."/>
            <person name="Ye R.Z."/>
            <person name="Que T.C."/>
            <person name="Du C.H."/>
            <person name="Zhou Y.H."/>
            <person name="Cheng J.X."/>
            <person name="Dai P.F."/>
            <person name="Guo W.B."/>
            <person name="Han X.H."/>
            <person name="Huang E.J."/>
            <person name="Li L.F."/>
            <person name="Wei W."/>
            <person name="Gao Y.C."/>
            <person name="Liu J.Z."/>
            <person name="Shao H.Z."/>
            <person name="Wang X."/>
            <person name="Wang C.C."/>
            <person name="Yang T.C."/>
            <person name="Huo Q.B."/>
            <person name="Li W."/>
            <person name="Chen H.Y."/>
            <person name="Chen S.E."/>
            <person name="Zhou L.G."/>
            <person name="Ni X.B."/>
            <person name="Tian J.H."/>
            <person name="Sheng Y."/>
            <person name="Liu T."/>
            <person name="Pan Y.S."/>
            <person name="Xia L.Y."/>
            <person name="Li J."/>
            <person name="Zhao F."/>
            <person name="Cao W.C."/>
        </authorList>
    </citation>
    <scope>NUCLEOTIDE SEQUENCE</scope>
    <source>
        <strain evidence="4">Rmic-2018</strain>
    </source>
</reference>
<dbReference type="AlphaFoldDB" id="A0A9J6CYA9"/>
<evidence type="ECO:0000259" key="3">
    <source>
        <dbReference type="Pfam" id="PF21787"/>
    </source>
</evidence>
<feature type="coiled-coil region" evidence="1">
    <location>
        <begin position="54"/>
        <end position="81"/>
    </location>
</feature>
<gene>
    <name evidence="4" type="ORF">HPB51_027960</name>
</gene>
<keyword evidence="1" id="KW-0175">Coiled coil</keyword>
<evidence type="ECO:0000256" key="2">
    <source>
        <dbReference type="SAM" id="MobiDB-lite"/>
    </source>
</evidence>
<dbReference type="EMBL" id="JABSTU010004581">
    <property type="protein sequence ID" value="KAH7958055.1"/>
    <property type="molecule type" value="Genomic_DNA"/>
</dbReference>
<comment type="caution">
    <text evidence="4">The sequence shown here is derived from an EMBL/GenBank/DDBJ whole genome shotgun (WGS) entry which is preliminary data.</text>
</comment>
<name>A0A9J6CYA9_RHIMP</name>
<evidence type="ECO:0000313" key="5">
    <source>
        <dbReference type="Proteomes" id="UP000821866"/>
    </source>
</evidence>
<keyword evidence="5" id="KW-1185">Reference proteome</keyword>
<reference evidence="4" key="2">
    <citation type="submission" date="2021-09" db="EMBL/GenBank/DDBJ databases">
        <authorList>
            <person name="Jia N."/>
            <person name="Wang J."/>
            <person name="Shi W."/>
            <person name="Du L."/>
            <person name="Sun Y."/>
            <person name="Zhan W."/>
            <person name="Jiang J."/>
            <person name="Wang Q."/>
            <person name="Zhang B."/>
            <person name="Ji P."/>
            <person name="Sakyi L.B."/>
            <person name="Cui X."/>
            <person name="Yuan T."/>
            <person name="Jiang B."/>
            <person name="Yang W."/>
            <person name="Lam T.T.-Y."/>
            <person name="Chang Q."/>
            <person name="Ding S."/>
            <person name="Wang X."/>
            <person name="Zhu J."/>
            <person name="Ruan X."/>
            <person name="Zhao L."/>
            <person name="Wei J."/>
            <person name="Que T."/>
            <person name="Du C."/>
            <person name="Cheng J."/>
            <person name="Dai P."/>
            <person name="Han X."/>
            <person name="Huang E."/>
            <person name="Gao Y."/>
            <person name="Liu J."/>
            <person name="Shao H."/>
            <person name="Ye R."/>
            <person name="Li L."/>
            <person name="Wei W."/>
            <person name="Wang X."/>
            <person name="Wang C."/>
            <person name="Huo Q."/>
            <person name="Li W."/>
            <person name="Guo W."/>
            <person name="Chen H."/>
            <person name="Chen S."/>
            <person name="Zhou L."/>
            <person name="Zhou L."/>
            <person name="Ni X."/>
            <person name="Tian J."/>
            <person name="Zhou Y."/>
            <person name="Sheng Y."/>
            <person name="Liu T."/>
            <person name="Pan Y."/>
            <person name="Xia L."/>
            <person name="Li J."/>
            <person name="Zhao F."/>
            <person name="Cao W."/>
        </authorList>
    </citation>
    <scope>NUCLEOTIDE SEQUENCE</scope>
    <source>
        <strain evidence="4">Rmic-2018</strain>
        <tissue evidence="4">Larvae</tissue>
    </source>
</reference>
<sequence length="226" mass="25406">MPRDKWALKDDAVPRLFPNCPSYLSKPTRKRKAPARRLSPAKSKRRKGQGTASHVALLARINALERQLTMAKAKARVKEREHKKLMLHLSSYINEDQFTSLHRSPGGTVWSKEILTKALKIRLSCGSRGYDMVKELGQPLPSQRTLQRHIEHCKFRPGLLVNCMTEYERHACLMIDEMQITPSLVYDPSADAVLGRPTIPLADGSLPTDTLATHGLVFMLGGDTTR</sequence>
<accession>A0A9J6CYA9</accession>
<feature type="region of interest" description="Disordered" evidence="2">
    <location>
        <begin position="19"/>
        <end position="52"/>
    </location>
</feature>
<dbReference type="InterPro" id="IPR048365">
    <property type="entry name" value="TNP-like_RNaseH_N"/>
</dbReference>
<dbReference type="Proteomes" id="UP000821866">
    <property type="component" value="Unassembled WGS sequence"/>
</dbReference>